<dbReference type="PANTHER" id="PTHR43591:SF24">
    <property type="entry name" value="2-METHOXY-6-POLYPRENYL-1,4-BENZOQUINOL METHYLASE, MITOCHONDRIAL"/>
    <property type="match status" value="1"/>
</dbReference>
<dbReference type="CDD" id="cd02440">
    <property type="entry name" value="AdoMet_MTases"/>
    <property type="match status" value="1"/>
</dbReference>
<evidence type="ECO:0000313" key="2">
    <source>
        <dbReference type="EMBL" id="MFD1235760.1"/>
    </source>
</evidence>
<dbReference type="RefSeq" id="WP_346091077.1">
    <property type="nucleotide sequence ID" value="NZ_BAABKS010000017.1"/>
</dbReference>
<evidence type="ECO:0000313" key="3">
    <source>
        <dbReference type="Proteomes" id="UP001597182"/>
    </source>
</evidence>
<keyword evidence="2" id="KW-0489">Methyltransferase</keyword>
<reference evidence="3" key="1">
    <citation type="journal article" date="2019" name="Int. J. Syst. Evol. Microbiol.">
        <title>The Global Catalogue of Microorganisms (GCM) 10K type strain sequencing project: providing services to taxonomists for standard genome sequencing and annotation.</title>
        <authorList>
            <consortium name="The Broad Institute Genomics Platform"/>
            <consortium name="The Broad Institute Genome Sequencing Center for Infectious Disease"/>
            <person name="Wu L."/>
            <person name="Ma J."/>
        </authorList>
    </citation>
    <scope>NUCLEOTIDE SEQUENCE [LARGE SCALE GENOMIC DNA]</scope>
    <source>
        <strain evidence="3">CCUG 49018</strain>
    </source>
</reference>
<keyword evidence="2" id="KW-0808">Transferase</keyword>
<proteinExistence type="predicted"/>
<sequence length="371" mass="41258">MARIALDTLGDDDRRRIDYLTAMRRLWSIEVFGRLRDEFDTLAAREGAPTTLEEAGELVERCPSYAWFGFLERGAQVLKWRVVNDVVARNWETLGEDLRPPHLARAELDPELELPGWYRDHDIHCQPGGVWGAAPSALVYEIGTQVLHIGRNRGLELHRRFTATFPGETYRRIVDMGSGFGKSTRPFKERYAEADVIGIEFSGPCVRLAATRADDDGLEITFRQGDAAATGLPDGTVDVVTGTMVLHEMPPDVLRATFAEAARILTPGGIVRFLEFSRTGDLFRDAVMEDHAWRQNEPFMPGLMEFDVVRELSAVGLAGARWVPFDERTGALLPEGFPERAEWHLPWAVLEAHKPALAASTTPPAPAEGAA</sequence>
<dbReference type="Proteomes" id="UP001597182">
    <property type="component" value="Unassembled WGS sequence"/>
</dbReference>
<dbReference type="GO" id="GO:0032259">
    <property type="term" value="P:methylation"/>
    <property type="evidence" value="ECO:0007669"/>
    <property type="project" value="UniProtKB-KW"/>
</dbReference>
<dbReference type="InterPro" id="IPR041698">
    <property type="entry name" value="Methyltransf_25"/>
</dbReference>
<protein>
    <submittedName>
        <fullName evidence="2">Class I SAM-dependent methyltransferase</fullName>
        <ecNumber evidence="2">2.1.-.-</ecNumber>
    </submittedName>
</protein>
<dbReference type="SUPFAM" id="SSF53335">
    <property type="entry name" value="S-adenosyl-L-methionine-dependent methyltransferases"/>
    <property type="match status" value="1"/>
</dbReference>
<dbReference type="PANTHER" id="PTHR43591">
    <property type="entry name" value="METHYLTRANSFERASE"/>
    <property type="match status" value="1"/>
</dbReference>
<dbReference type="InterPro" id="IPR029063">
    <property type="entry name" value="SAM-dependent_MTases_sf"/>
</dbReference>
<comment type="caution">
    <text evidence="2">The sequence shown here is derived from an EMBL/GenBank/DDBJ whole genome shotgun (WGS) entry which is preliminary data.</text>
</comment>
<evidence type="ECO:0000259" key="1">
    <source>
        <dbReference type="Pfam" id="PF13649"/>
    </source>
</evidence>
<accession>A0ABW3VN53</accession>
<dbReference type="EC" id="2.1.-.-" evidence="2"/>
<gene>
    <name evidence="2" type="ORF">ACFQ34_20910</name>
</gene>
<keyword evidence="3" id="KW-1185">Reference proteome</keyword>
<name>A0ABW3VN53_9PSEU</name>
<feature type="domain" description="Methyltransferase" evidence="1">
    <location>
        <begin position="173"/>
        <end position="269"/>
    </location>
</feature>
<dbReference type="Pfam" id="PF13649">
    <property type="entry name" value="Methyltransf_25"/>
    <property type="match status" value="1"/>
</dbReference>
<dbReference type="GO" id="GO:0008168">
    <property type="term" value="F:methyltransferase activity"/>
    <property type="evidence" value="ECO:0007669"/>
    <property type="project" value="UniProtKB-KW"/>
</dbReference>
<organism evidence="2 3">
    <name type="scientific">Pseudonocardia benzenivorans</name>
    <dbReference type="NCBI Taxonomy" id="228005"/>
    <lineage>
        <taxon>Bacteria</taxon>
        <taxon>Bacillati</taxon>
        <taxon>Actinomycetota</taxon>
        <taxon>Actinomycetes</taxon>
        <taxon>Pseudonocardiales</taxon>
        <taxon>Pseudonocardiaceae</taxon>
        <taxon>Pseudonocardia</taxon>
    </lineage>
</organism>
<dbReference type="EMBL" id="JBHTMB010000171">
    <property type="protein sequence ID" value="MFD1235760.1"/>
    <property type="molecule type" value="Genomic_DNA"/>
</dbReference>
<dbReference type="Gene3D" id="3.40.50.150">
    <property type="entry name" value="Vaccinia Virus protein VP39"/>
    <property type="match status" value="1"/>
</dbReference>